<accession>A0A7W8JRV8</accession>
<evidence type="ECO:0000313" key="2">
    <source>
        <dbReference type="EMBL" id="MBB5362082.1"/>
    </source>
</evidence>
<dbReference type="EMBL" id="JACHFL010000002">
    <property type="protein sequence ID" value="MBB5362082.1"/>
    <property type="molecule type" value="Genomic_DNA"/>
</dbReference>
<comment type="caution">
    <text evidence="2">The sequence shown here is derived from an EMBL/GenBank/DDBJ whole genome shotgun (WGS) entry which is preliminary data.</text>
</comment>
<proteinExistence type="predicted"/>
<organism evidence="2 3">
    <name type="scientific">Deinococcus humi</name>
    <dbReference type="NCBI Taxonomy" id="662880"/>
    <lineage>
        <taxon>Bacteria</taxon>
        <taxon>Thermotogati</taxon>
        <taxon>Deinococcota</taxon>
        <taxon>Deinococci</taxon>
        <taxon>Deinococcales</taxon>
        <taxon>Deinococcaceae</taxon>
        <taxon>Deinococcus</taxon>
    </lineage>
</organism>
<dbReference type="Proteomes" id="UP000552709">
    <property type="component" value="Unassembled WGS sequence"/>
</dbReference>
<dbReference type="AlphaFoldDB" id="A0A7W8JRV8"/>
<gene>
    <name evidence="2" type="ORF">HNQ08_001167</name>
</gene>
<evidence type="ECO:0000256" key="1">
    <source>
        <dbReference type="SAM" id="MobiDB-lite"/>
    </source>
</evidence>
<evidence type="ECO:0000313" key="3">
    <source>
        <dbReference type="Proteomes" id="UP000552709"/>
    </source>
</evidence>
<feature type="compositionally biased region" description="Pro residues" evidence="1">
    <location>
        <begin position="1"/>
        <end position="13"/>
    </location>
</feature>
<sequence length="56" mass="6040">MPDKPPQTPPPRSPMSKQQRLAQREAILLQLSKGELTQTAAEAALAHLDSPPALRG</sequence>
<name>A0A7W8JRV8_9DEIO</name>
<dbReference type="RefSeq" id="WP_184128292.1">
    <property type="nucleotide sequence ID" value="NZ_JACHFL010000002.1"/>
</dbReference>
<keyword evidence="3" id="KW-1185">Reference proteome</keyword>
<protein>
    <submittedName>
        <fullName evidence="2">Uncharacterized protein</fullName>
    </submittedName>
</protein>
<feature type="region of interest" description="Disordered" evidence="1">
    <location>
        <begin position="1"/>
        <end position="21"/>
    </location>
</feature>
<reference evidence="2 3" key="1">
    <citation type="submission" date="2020-08" db="EMBL/GenBank/DDBJ databases">
        <title>Genomic Encyclopedia of Type Strains, Phase IV (KMG-IV): sequencing the most valuable type-strain genomes for metagenomic binning, comparative biology and taxonomic classification.</title>
        <authorList>
            <person name="Goeker M."/>
        </authorList>
    </citation>
    <scope>NUCLEOTIDE SEQUENCE [LARGE SCALE GENOMIC DNA]</scope>
    <source>
        <strain evidence="2 3">DSM 27939</strain>
    </source>
</reference>